<dbReference type="InterPro" id="IPR003016">
    <property type="entry name" value="2-oxoA_DH_lipoyl-BS"/>
</dbReference>
<evidence type="ECO:0000256" key="3">
    <source>
        <dbReference type="ARBA" id="ARBA00022823"/>
    </source>
</evidence>
<keyword evidence="3" id="KW-0450">Lipoyl</keyword>
<dbReference type="Pfam" id="PF00364">
    <property type="entry name" value="Biotin_lipoyl"/>
    <property type="match status" value="1"/>
</dbReference>
<feature type="non-terminal residue" evidence="8">
    <location>
        <position position="123"/>
    </location>
</feature>
<evidence type="ECO:0000256" key="4">
    <source>
        <dbReference type="ARBA" id="ARBA00023315"/>
    </source>
</evidence>
<feature type="domain" description="Lipoyl-binding" evidence="6">
    <location>
        <begin position="1"/>
        <end position="56"/>
    </location>
</feature>
<comment type="caution">
    <text evidence="8">The sequence shown here is derived from an EMBL/GenBank/DDBJ whole genome shotgun (WGS) entry which is preliminary data.</text>
</comment>
<dbReference type="GO" id="GO:0016407">
    <property type="term" value="F:acetyltransferase activity"/>
    <property type="evidence" value="ECO:0007669"/>
    <property type="project" value="TreeGrafter"/>
</dbReference>
<dbReference type="PROSITE" id="PS51826">
    <property type="entry name" value="PSBD"/>
    <property type="match status" value="1"/>
</dbReference>
<evidence type="ECO:0000259" key="7">
    <source>
        <dbReference type="PROSITE" id="PS51826"/>
    </source>
</evidence>
<dbReference type="PANTHER" id="PTHR43178">
    <property type="entry name" value="DIHYDROLIPOAMIDE ACETYLTRANSFERASE COMPONENT OF PYRUVATE DEHYDROGENASE COMPLEX"/>
    <property type="match status" value="1"/>
</dbReference>
<proteinExistence type="predicted"/>
<feature type="compositionally biased region" description="Basic and acidic residues" evidence="5">
    <location>
        <begin position="69"/>
        <end position="79"/>
    </location>
</feature>
<dbReference type="Proteomes" id="UP000229753">
    <property type="component" value="Unassembled WGS sequence"/>
</dbReference>
<feature type="region of interest" description="Disordered" evidence="5">
    <location>
        <begin position="59"/>
        <end position="123"/>
    </location>
</feature>
<evidence type="ECO:0000313" key="9">
    <source>
        <dbReference type="Proteomes" id="UP000229753"/>
    </source>
</evidence>
<keyword evidence="2 8" id="KW-0808">Transferase</keyword>
<dbReference type="EMBL" id="PFNO01000214">
    <property type="protein sequence ID" value="PIZ46623.1"/>
    <property type="molecule type" value="Genomic_DNA"/>
</dbReference>
<organism evidence="8 9">
    <name type="scientific">Candidatus Woesebacteria bacterium CG_4_10_14_0_2_um_filter_39_14</name>
    <dbReference type="NCBI Taxonomy" id="1975054"/>
    <lineage>
        <taxon>Bacteria</taxon>
        <taxon>Candidatus Woeseibacteriota</taxon>
    </lineage>
</organism>
<reference evidence="9" key="1">
    <citation type="submission" date="2017-09" db="EMBL/GenBank/DDBJ databases">
        <title>Depth-based differentiation of microbial function through sediment-hosted aquifers and enrichment of novel symbionts in the deep terrestrial subsurface.</title>
        <authorList>
            <person name="Probst A.J."/>
            <person name="Ladd B."/>
            <person name="Jarett J.K."/>
            <person name="Geller-Mcgrath D.E."/>
            <person name="Sieber C.M.K."/>
            <person name="Emerson J.B."/>
            <person name="Anantharaman K."/>
            <person name="Thomas B.C."/>
            <person name="Malmstrom R."/>
            <person name="Stieglmeier M."/>
            <person name="Klingl A."/>
            <person name="Woyke T."/>
            <person name="Ryan C.M."/>
            <person name="Banfield J.F."/>
        </authorList>
    </citation>
    <scope>NUCLEOTIDE SEQUENCE [LARGE SCALE GENOMIC DNA]</scope>
</reference>
<dbReference type="InterPro" id="IPR004167">
    <property type="entry name" value="PSBD"/>
</dbReference>
<feature type="compositionally biased region" description="Polar residues" evidence="5">
    <location>
        <begin position="110"/>
        <end position="123"/>
    </location>
</feature>
<feature type="compositionally biased region" description="Low complexity" evidence="5">
    <location>
        <begin position="80"/>
        <end position="91"/>
    </location>
</feature>
<dbReference type="PROSITE" id="PS00189">
    <property type="entry name" value="LIPOYL"/>
    <property type="match status" value="1"/>
</dbReference>
<evidence type="ECO:0000256" key="2">
    <source>
        <dbReference type="ARBA" id="ARBA00022679"/>
    </source>
</evidence>
<dbReference type="CDD" id="cd06849">
    <property type="entry name" value="lipoyl_domain"/>
    <property type="match status" value="1"/>
</dbReference>
<evidence type="ECO:0000313" key="8">
    <source>
        <dbReference type="EMBL" id="PIZ46623.1"/>
    </source>
</evidence>
<dbReference type="SUPFAM" id="SSF51230">
    <property type="entry name" value="Single hybrid motif"/>
    <property type="match status" value="1"/>
</dbReference>
<accession>A0A2M7TJB7</accession>
<dbReference type="InterPro" id="IPR011053">
    <property type="entry name" value="Single_hybrid_motif"/>
</dbReference>
<feature type="domain" description="Peripheral subunit-binding (PSBD)" evidence="7">
    <location>
        <begin position="100"/>
        <end position="123"/>
    </location>
</feature>
<dbReference type="GO" id="GO:0005737">
    <property type="term" value="C:cytoplasm"/>
    <property type="evidence" value="ECO:0007669"/>
    <property type="project" value="TreeGrafter"/>
</dbReference>
<gene>
    <name evidence="8" type="ORF">COY29_06405</name>
</gene>
<dbReference type="InterPro" id="IPR050743">
    <property type="entry name" value="2-oxoacid_DH_E2_comp"/>
</dbReference>
<dbReference type="InterPro" id="IPR000089">
    <property type="entry name" value="Biotin_lipoyl"/>
</dbReference>
<feature type="non-terminal residue" evidence="8">
    <location>
        <position position="1"/>
    </location>
</feature>
<dbReference type="AlphaFoldDB" id="A0A2M7TJB7"/>
<evidence type="ECO:0000259" key="6">
    <source>
        <dbReference type="PROSITE" id="PS50968"/>
    </source>
</evidence>
<comment type="cofactor">
    <cofactor evidence="1">
        <name>(R)-lipoate</name>
        <dbReference type="ChEBI" id="CHEBI:83088"/>
    </cofactor>
</comment>
<evidence type="ECO:0000256" key="1">
    <source>
        <dbReference type="ARBA" id="ARBA00001938"/>
    </source>
</evidence>
<dbReference type="Gene3D" id="2.40.50.100">
    <property type="match status" value="1"/>
</dbReference>
<dbReference type="GO" id="GO:0031405">
    <property type="term" value="F:lipoic acid binding"/>
    <property type="evidence" value="ECO:0007669"/>
    <property type="project" value="TreeGrafter"/>
</dbReference>
<dbReference type="PROSITE" id="PS50968">
    <property type="entry name" value="BIOTINYL_LIPOYL"/>
    <property type="match status" value="1"/>
</dbReference>
<sequence length="123" mass="12477">WLKKPGDAVQMDETLVELETDKVTLEVNAPVSGILGGYSAAEGDTVKMGDLLGVIEEGANAAPSSSTQAKKEAEPKAEAAPDASSMPAASALKSNSAHDKLAPSVAKLASEQNITVSQVQGTG</sequence>
<keyword evidence="4" id="KW-0012">Acyltransferase</keyword>
<dbReference type="PANTHER" id="PTHR43178:SF5">
    <property type="entry name" value="LIPOAMIDE ACYLTRANSFERASE COMPONENT OF BRANCHED-CHAIN ALPHA-KETO ACID DEHYDROGENASE COMPLEX, MITOCHONDRIAL"/>
    <property type="match status" value="1"/>
</dbReference>
<evidence type="ECO:0000256" key="5">
    <source>
        <dbReference type="SAM" id="MobiDB-lite"/>
    </source>
</evidence>
<name>A0A2M7TJB7_9BACT</name>
<protein>
    <submittedName>
        <fullName evidence="8">Dihydrolipoamide succinyltransferase</fullName>
    </submittedName>
</protein>